<keyword evidence="3 12" id="KW-0813">Transport</keyword>
<protein>
    <submittedName>
        <fullName evidence="17">TonB family protein</fullName>
    </submittedName>
</protein>
<dbReference type="Gene3D" id="2.40.170.20">
    <property type="entry name" value="TonB-dependent receptor, beta-barrel domain"/>
    <property type="match status" value="1"/>
</dbReference>
<feature type="compositionally biased region" description="Low complexity" evidence="14">
    <location>
        <begin position="162"/>
        <end position="203"/>
    </location>
</feature>
<feature type="domain" description="TonB C-terminal" evidence="16">
    <location>
        <begin position="67"/>
        <end position="162"/>
    </location>
</feature>
<dbReference type="SUPFAM" id="SSF56935">
    <property type="entry name" value="Porins"/>
    <property type="match status" value="1"/>
</dbReference>
<evidence type="ECO:0000256" key="14">
    <source>
        <dbReference type="SAM" id="MobiDB-lite"/>
    </source>
</evidence>
<feature type="chain" id="PRO_5020355528" evidence="15">
    <location>
        <begin position="25"/>
        <end position="884"/>
    </location>
</feature>
<dbReference type="PROSITE" id="PS52015">
    <property type="entry name" value="TONB_CTD"/>
    <property type="match status" value="1"/>
</dbReference>
<dbReference type="InterPro" id="IPR012910">
    <property type="entry name" value="Plug_dom"/>
</dbReference>
<evidence type="ECO:0000313" key="18">
    <source>
        <dbReference type="Proteomes" id="UP000295781"/>
    </source>
</evidence>
<dbReference type="PANTHER" id="PTHR30069">
    <property type="entry name" value="TONB-DEPENDENT OUTER MEMBRANE RECEPTOR"/>
    <property type="match status" value="1"/>
</dbReference>
<dbReference type="InterPro" id="IPR036942">
    <property type="entry name" value="Beta-barrel_TonB_sf"/>
</dbReference>
<dbReference type="Pfam" id="PF00593">
    <property type="entry name" value="TonB_dep_Rec_b-barrel"/>
    <property type="match status" value="1"/>
</dbReference>
<dbReference type="InterPro" id="IPR006260">
    <property type="entry name" value="TonB/TolA_C"/>
</dbReference>
<evidence type="ECO:0000256" key="6">
    <source>
        <dbReference type="ARBA" id="ARBA00022729"/>
    </source>
</evidence>
<dbReference type="Gene3D" id="3.30.1150.10">
    <property type="match status" value="1"/>
</dbReference>
<evidence type="ECO:0000256" key="10">
    <source>
        <dbReference type="ARBA" id="ARBA00023170"/>
    </source>
</evidence>
<evidence type="ECO:0000256" key="9">
    <source>
        <dbReference type="ARBA" id="ARBA00023136"/>
    </source>
</evidence>
<accession>A0A4P2Q1K9</accession>
<keyword evidence="9 12" id="KW-0472">Membrane</keyword>
<keyword evidence="6 15" id="KW-0732">Signal</keyword>
<evidence type="ECO:0000256" key="11">
    <source>
        <dbReference type="ARBA" id="ARBA00023237"/>
    </source>
</evidence>
<evidence type="ECO:0000256" key="4">
    <source>
        <dbReference type="ARBA" id="ARBA00022452"/>
    </source>
</evidence>
<feature type="region of interest" description="Disordered" evidence="14">
    <location>
        <begin position="26"/>
        <end position="69"/>
    </location>
</feature>
<keyword evidence="11 12" id="KW-0998">Cell outer membrane</keyword>
<reference evidence="17 18" key="1">
    <citation type="submission" date="2015-09" db="EMBL/GenBank/DDBJ databases">
        <title>Sorangium comparison.</title>
        <authorList>
            <person name="Zaburannyi N."/>
            <person name="Bunk B."/>
            <person name="Overmann J."/>
            <person name="Mueller R."/>
        </authorList>
    </citation>
    <scope>NUCLEOTIDE SEQUENCE [LARGE SCALE GENOMIC DNA]</scope>
    <source>
        <strain evidence="17 18">So ceGT47</strain>
    </source>
</reference>
<gene>
    <name evidence="17" type="primary">tonB</name>
    <name evidence="17" type="ORF">SOCEGT47_036280</name>
</gene>
<dbReference type="GO" id="GO:0044718">
    <property type="term" value="P:siderophore transmembrane transport"/>
    <property type="evidence" value="ECO:0007669"/>
    <property type="project" value="TreeGrafter"/>
</dbReference>
<dbReference type="PROSITE" id="PS52016">
    <property type="entry name" value="TONB_DEPENDENT_REC_3"/>
    <property type="match status" value="1"/>
</dbReference>
<dbReference type="Proteomes" id="UP000295781">
    <property type="component" value="Chromosome"/>
</dbReference>
<comment type="similarity">
    <text evidence="12 13">Belongs to the TonB-dependent receptor family.</text>
</comment>
<evidence type="ECO:0000256" key="3">
    <source>
        <dbReference type="ARBA" id="ARBA00022448"/>
    </source>
</evidence>
<organism evidence="17 18">
    <name type="scientific">Sorangium cellulosum</name>
    <name type="common">Polyangium cellulosum</name>
    <dbReference type="NCBI Taxonomy" id="56"/>
    <lineage>
        <taxon>Bacteria</taxon>
        <taxon>Pseudomonadati</taxon>
        <taxon>Myxococcota</taxon>
        <taxon>Polyangia</taxon>
        <taxon>Polyangiales</taxon>
        <taxon>Polyangiaceae</taxon>
        <taxon>Sorangium</taxon>
    </lineage>
</organism>
<comment type="subcellular location">
    <subcellularLocation>
        <location evidence="2 12">Cell outer membrane</location>
        <topology evidence="2 12">Multi-pass membrane protein</topology>
    </subcellularLocation>
    <subcellularLocation>
        <location evidence="1">Membrane</location>
        <topology evidence="1">Single-pass membrane protein</topology>
    </subcellularLocation>
</comment>
<keyword evidence="10" id="KW-0675">Receptor</keyword>
<dbReference type="NCBIfam" id="NF038079">
    <property type="entry name" value="TonB_sider_MxcH"/>
    <property type="match status" value="1"/>
</dbReference>
<evidence type="ECO:0000256" key="7">
    <source>
        <dbReference type="ARBA" id="ARBA00022989"/>
    </source>
</evidence>
<dbReference type="Pfam" id="PF03544">
    <property type="entry name" value="TonB_C"/>
    <property type="match status" value="1"/>
</dbReference>
<dbReference type="GO" id="GO:0009279">
    <property type="term" value="C:cell outer membrane"/>
    <property type="evidence" value="ECO:0007669"/>
    <property type="project" value="UniProtKB-SubCell"/>
</dbReference>
<evidence type="ECO:0000256" key="1">
    <source>
        <dbReference type="ARBA" id="ARBA00004167"/>
    </source>
</evidence>
<evidence type="ECO:0000256" key="15">
    <source>
        <dbReference type="SAM" id="SignalP"/>
    </source>
</evidence>
<dbReference type="PANTHER" id="PTHR30069:SF29">
    <property type="entry name" value="HEMOGLOBIN AND HEMOGLOBIN-HAPTOGLOBIN-BINDING PROTEIN 1-RELATED"/>
    <property type="match status" value="1"/>
</dbReference>
<evidence type="ECO:0000256" key="2">
    <source>
        <dbReference type="ARBA" id="ARBA00004571"/>
    </source>
</evidence>
<keyword evidence="7" id="KW-1133">Transmembrane helix</keyword>
<evidence type="ECO:0000256" key="8">
    <source>
        <dbReference type="ARBA" id="ARBA00023077"/>
    </source>
</evidence>
<keyword evidence="8 13" id="KW-0798">TonB box</keyword>
<dbReference type="InterPro" id="IPR037682">
    <property type="entry name" value="TonB_C"/>
</dbReference>
<dbReference type="EMBL" id="CP012670">
    <property type="protein sequence ID" value="AUX23109.1"/>
    <property type="molecule type" value="Genomic_DNA"/>
</dbReference>
<dbReference type="InterPro" id="IPR000531">
    <property type="entry name" value="Beta-barrel_TonB"/>
</dbReference>
<keyword evidence="4 12" id="KW-1134">Transmembrane beta strand</keyword>
<dbReference type="NCBIfam" id="TIGR01352">
    <property type="entry name" value="tonB_Cterm"/>
    <property type="match status" value="1"/>
</dbReference>
<dbReference type="Pfam" id="PF07715">
    <property type="entry name" value="Plug"/>
    <property type="match status" value="1"/>
</dbReference>
<feature type="region of interest" description="Disordered" evidence="14">
    <location>
        <begin position="162"/>
        <end position="215"/>
    </location>
</feature>
<dbReference type="Gene3D" id="2.170.130.10">
    <property type="entry name" value="TonB-dependent receptor, plug domain"/>
    <property type="match status" value="1"/>
</dbReference>
<feature type="signal peptide" evidence="15">
    <location>
        <begin position="1"/>
        <end position="24"/>
    </location>
</feature>
<keyword evidence="5 12" id="KW-0812">Transmembrane</keyword>
<feature type="compositionally biased region" description="Basic and acidic residues" evidence="14">
    <location>
        <begin position="27"/>
        <end position="43"/>
    </location>
</feature>
<sequence length="884" mass="94768">MFQGRSPLCAGLMALFLGGSPAFAQDARADSEAPGDGGERRALGEAGTEAGADAPRHGAAPEVGGAPEVHPPELIERVEAAYPEGARAAGKEGSVVLRLTIDAGGRVTRAEVATPAGHGLDEAAREAALRFRFTPARRGEQDVASRILYRYDFRLPEPPAAASQIAQAASPGAQAASPGAQAASPGAQAASPGAAGRAADTAPGPAPAPARPPLEVSVRGASVAERLRRSAEAVHVIDTEAAQRQSADLGEVLSRSEGVGVRRGGGLGSSARLSLNGLADDQVRLFLDGVPLDLSGYAFGIANVPVNLVERAEIYRGVVPVRFGADALGGAVNLVTDRNVRGSHAAASYQVGSFGTYRLTLGGHHVHEPSGLVARANGFLDHARNDYPVDVELVDEQGRLSPARVRRFHDGYRAAGGGVEVGVVRRPWADRLLLRAFYAAHERDVQHNLHMTVPYGDVTFGRQTGGAHLRYAQPLSRAMRLDTVAGYAYARTDFRDLGTCRYDWSGRCLARLPQPGESDARAIDQRVHHHTALARLNLLWVPAPDHLVRFGAAPTFATRTGRNRAHPEGVYDPLTARRDLLSAVAGVEHEARPLEGRLANIAFAKGYVQALRTEEQLPSGLLRDLDRGTFRMGVGDSLRFRFTEALYAKASYELATRLPSPEELFGADGDVPIVANLHLDPEVSHNVNLGVTLERADLGVGQLRFNVNAFGRFAEGLIWRGYPGVGYAQYMNVASARSLGFESSAGWTSPGEWLSLDGHVSWHDLRDTSSDERLPNRPFLFADGAARLTWPGPLLRDDALSLTWSARYVHEFFLGLGKHGSRETKEQIPSQLSHALALTYLVKHGGWSVSSTLEVQNLTDAKTFDYHGVQRPGRAAYAKLTLDM</sequence>
<evidence type="ECO:0000256" key="12">
    <source>
        <dbReference type="PROSITE-ProRule" id="PRU01360"/>
    </source>
</evidence>
<dbReference type="SUPFAM" id="SSF74653">
    <property type="entry name" value="TolA/TonB C-terminal domain"/>
    <property type="match status" value="1"/>
</dbReference>
<dbReference type="GO" id="GO:0015344">
    <property type="term" value="F:siderophore uptake transmembrane transporter activity"/>
    <property type="evidence" value="ECO:0007669"/>
    <property type="project" value="TreeGrafter"/>
</dbReference>
<dbReference type="InterPro" id="IPR037066">
    <property type="entry name" value="Plug_dom_sf"/>
</dbReference>
<dbReference type="InterPro" id="IPR039426">
    <property type="entry name" value="TonB-dep_rcpt-like"/>
</dbReference>
<evidence type="ECO:0000256" key="5">
    <source>
        <dbReference type="ARBA" id="ARBA00022692"/>
    </source>
</evidence>
<evidence type="ECO:0000313" key="17">
    <source>
        <dbReference type="EMBL" id="AUX23109.1"/>
    </source>
</evidence>
<evidence type="ECO:0000259" key="16">
    <source>
        <dbReference type="PROSITE" id="PS52015"/>
    </source>
</evidence>
<evidence type="ECO:0000256" key="13">
    <source>
        <dbReference type="RuleBase" id="RU003357"/>
    </source>
</evidence>
<name>A0A4P2Q1K9_SORCE</name>
<proteinExistence type="inferred from homology"/>
<dbReference type="AlphaFoldDB" id="A0A4P2Q1K9"/>